<protein>
    <submittedName>
        <fullName evidence="1">Uncharacterized protein</fullName>
    </submittedName>
</protein>
<keyword evidence="2" id="KW-1185">Reference proteome</keyword>
<accession>A0A8S3R182</accession>
<sequence length="221" mass="25094">MSSNGWFNKHNIQERIYRFVSKVGSLNTICYTISIDLRILQTQKQINGCDASLYGTVNDIMKFECFVNSTDSTHRVSGDVQKNDNIRKENDRDTNTNVDPQDMEDVIMEGDLWLVDKIKCFGTPYCFVRSKLDDDLKQGRSKEEIRQKLEKSMQKTDKVKGFTNVATVGTVIMSQADVLVPGVGSIAAGGAALEYARRYLNKTLIEMKKDAHTVYEHYSIK</sequence>
<dbReference type="EMBL" id="CAJPWZ010000870">
    <property type="protein sequence ID" value="CAG2201864.1"/>
    <property type="molecule type" value="Genomic_DNA"/>
</dbReference>
<dbReference type="Proteomes" id="UP000683360">
    <property type="component" value="Unassembled WGS sequence"/>
</dbReference>
<dbReference type="AlphaFoldDB" id="A0A8S3R182"/>
<name>A0A8S3R182_MYTED</name>
<evidence type="ECO:0000313" key="1">
    <source>
        <dbReference type="EMBL" id="CAG2201864.1"/>
    </source>
</evidence>
<dbReference type="OrthoDB" id="422720at2759"/>
<proteinExistence type="predicted"/>
<reference evidence="1" key="1">
    <citation type="submission" date="2021-03" db="EMBL/GenBank/DDBJ databases">
        <authorList>
            <person name="Bekaert M."/>
        </authorList>
    </citation>
    <scope>NUCLEOTIDE SEQUENCE</scope>
</reference>
<evidence type="ECO:0000313" key="2">
    <source>
        <dbReference type="Proteomes" id="UP000683360"/>
    </source>
</evidence>
<organism evidence="1 2">
    <name type="scientific">Mytilus edulis</name>
    <name type="common">Blue mussel</name>
    <dbReference type="NCBI Taxonomy" id="6550"/>
    <lineage>
        <taxon>Eukaryota</taxon>
        <taxon>Metazoa</taxon>
        <taxon>Spiralia</taxon>
        <taxon>Lophotrochozoa</taxon>
        <taxon>Mollusca</taxon>
        <taxon>Bivalvia</taxon>
        <taxon>Autobranchia</taxon>
        <taxon>Pteriomorphia</taxon>
        <taxon>Mytilida</taxon>
        <taxon>Mytiloidea</taxon>
        <taxon>Mytilidae</taxon>
        <taxon>Mytilinae</taxon>
        <taxon>Mytilus</taxon>
    </lineage>
</organism>
<gene>
    <name evidence="1" type="ORF">MEDL_16474</name>
</gene>
<comment type="caution">
    <text evidence="1">The sequence shown here is derived from an EMBL/GenBank/DDBJ whole genome shotgun (WGS) entry which is preliminary data.</text>
</comment>